<evidence type="ECO:0000256" key="2">
    <source>
        <dbReference type="ARBA" id="ARBA00022552"/>
    </source>
</evidence>
<gene>
    <name evidence="5" type="ORF">Vbra_19603</name>
</gene>
<accession>A0A0G4H6M9</accession>
<dbReference type="InterPro" id="IPR003682">
    <property type="entry name" value="rRNA_ssu_MeTfrase_G"/>
</dbReference>
<dbReference type="SUPFAM" id="SSF53335">
    <property type="entry name" value="S-adenosyl-L-methionine-dependent methyltransferases"/>
    <property type="match status" value="1"/>
</dbReference>
<evidence type="ECO:0000256" key="3">
    <source>
        <dbReference type="ARBA" id="ARBA00022679"/>
    </source>
</evidence>
<dbReference type="AlphaFoldDB" id="A0A0G4H6M9"/>
<dbReference type="EMBL" id="CDMY01001036">
    <property type="protein sequence ID" value="CEM39319.1"/>
    <property type="molecule type" value="Genomic_DNA"/>
</dbReference>
<feature type="compositionally biased region" description="Acidic residues" evidence="4">
    <location>
        <begin position="351"/>
        <end position="362"/>
    </location>
</feature>
<keyword evidence="3" id="KW-0808">Transferase</keyword>
<sequence length="381" mass="43027">MPLLRRARPAQAPLSLGAIPHPLIRLSSCRGFAASSSSDSSDTAARSSVDADEWRQRLRQTVTARQRRRDVASTDALESSRRHLDFVRHFFGESYSWDWPRLELFCSRVREVNAQLKEQGKPSMSPADLRRLETRHLLLSLALTRAMNLQQFVGRKPPVTLLDVGSGCGFPGIPLAIVYPELRVHCIDASLFASQVLNKVIHPLRLANVTVTNVSIEKLDERARFDVIVGRSVCALSHFVALSAPHLAKAKGTLKKAATGEESLKRGIYYIMAPWSIDHDTEMLELPPTELTPVEELFSGEASDGVSLPLQKQFHHVVHYSTTDLWPHTQRLSDAFKRGKLKEMPEREEGGWEGESEVEDDETHTRKWMEKGKRWRPREMG</sequence>
<feature type="compositionally biased region" description="Basic and acidic residues" evidence="4">
    <location>
        <begin position="340"/>
        <end position="350"/>
    </location>
</feature>
<organism evidence="5 6">
    <name type="scientific">Vitrella brassicaformis (strain CCMP3155)</name>
    <dbReference type="NCBI Taxonomy" id="1169540"/>
    <lineage>
        <taxon>Eukaryota</taxon>
        <taxon>Sar</taxon>
        <taxon>Alveolata</taxon>
        <taxon>Colpodellida</taxon>
        <taxon>Vitrellaceae</taxon>
        <taxon>Vitrella</taxon>
    </lineage>
</organism>
<evidence type="ECO:0000313" key="6">
    <source>
        <dbReference type="Proteomes" id="UP000041254"/>
    </source>
</evidence>
<dbReference type="CDD" id="cd02440">
    <property type="entry name" value="AdoMet_MTases"/>
    <property type="match status" value="1"/>
</dbReference>
<name>A0A0G4H6M9_VITBC</name>
<reference evidence="5 6" key="1">
    <citation type="submission" date="2014-11" db="EMBL/GenBank/DDBJ databases">
        <authorList>
            <person name="Zhu J."/>
            <person name="Qi W."/>
            <person name="Song R."/>
        </authorList>
    </citation>
    <scope>NUCLEOTIDE SEQUENCE [LARGE SCALE GENOMIC DNA]</scope>
</reference>
<dbReference type="Proteomes" id="UP000041254">
    <property type="component" value="Unassembled WGS sequence"/>
</dbReference>
<dbReference type="Gene3D" id="3.40.50.150">
    <property type="entry name" value="Vaccinia Virus protein VP39"/>
    <property type="match status" value="1"/>
</dbReference>
<dbReference type="VEuPathDB" id="CryptoDB:Vbra_19603"/>
<keyword evidence="6" id="KW-1185">Reference proteome</keyword>
<dbReference type="GO" id="GO:0005829">
    <property type="term" value="C:cytosol"/>
    <property type="evidence" value="ECO:0007669"/>
    <property type="project" value="TreeGrafter"/>
</dbReference>
<protein>
    <recommendedName>
        <fullName evidence="7">Ribosomal RNA small subunit methyltransferase G</fullName>
    </recommendedName>
</protein>
<keyword evidence="1" id="KW-0963">Cytoplasm</keyword>
<evidence type="ECO:0008006" key="7">
    <source>
        <dbReference type="Google" id="ProtNLM"/>
    </source>
</evidence>
<evidence type="ECO:0000256" key="4">
    <source>
        <dbReference type="SAM" id="MobiDB-lite"/>
    </source>
</evidence>
<keyword evidence="2" id="KW-0698">rRNA processing</keyword>
<dbReference type="PANTHER" id="PTHR31760">
    <property type="entry name" value="S-ADENOSYL-L-METHIONINE-DEPENDENT METHYLTRANSFERASES SUPERFAMILY PROTEIN"/>
    <property type="match status" value="1"/>
</dbReference>
<dbReference type="InParanoid" id="A0A0G4H6M9"/>
<dbReference type="GO" id="GO:0070043">
    <property type="term" value="F:rRNA (guanine-N7-)-methyltransferase activity"/>
    <property type="evidence" value="ECO:0007669"/>
    <property type="project" value="TreeGrafter"/>
</dbReference>
<feature type="compositionally biased region" description="Basic and acidic residues" evidence="4">
    <location>
        <begin position="363"/>
        <end position="381"/>
    </location>
</feature>
<dbReference type="HAMAP" id="MF_00074">
    <property type="entry name" value="16SrRNA_methyltr_G"/>
    <property type="match status" value="1"/>
</dbReference>
<feature type="region of interest" description="Disordered" evidence="4">
    <location>
        <begin position="340"/>
        <end position="381"/>
    </location>
</feature>
<dbReference type="OrthoDB" id="784548at2759"/>
<evidence type="ECO:0000313" key="5">
    <source>
        <dbReference type="EMBL" id="CEM39319.1"/>
    </source>
</evidence>
<dbReference type="PANTHER" id="PTHR31760:SF0">
    <property type="entry name" value="S-ADENOSYL-L-METHIONINE-DEPENDENT METHYLTRANSFERASES SUPERFAMILY PROTEIN"/>
    <property type="match status" value="1"/>
</dbReference>
<proteinExistence type="inferred from homology"/>
<evidence type="ECO:0000256" key="1">
    <source>
        <dbReference type="ARBA" id="ARBA00022490"/>
    </source>
</evidence>
<dbReference type="Pfam" id="PF02527">
    <property type="entry name" value="GidB"/>
    <property type="match status" value="1"/>
</dbReference>
<dbReference type="InterPro" id="IPR029063">
    <property type="entry name" value="SAM-dependent_MTases_sf"/>
</dbReference>